<comment type="caution">
    <text evidence="1">The sequence shown here is derived from an EMBL/GenBank/DDBJ whole genome shotgun (WGS) entry which is preliminary data.</text>
</comment>
<reference evidence="1" key="1">
    <citation type="submission" date="2022-02" db="EMBL/GenBank/DDBJ databases">
        <authorList>
            <person name="Henning P.M."/>
            <person name="McCubbin A.G."/>
            <person name="Shore J.S."/>
        </authorList>
    </citation>
    <scope>NUCLEOTIDE SEQUENCE</scope>
    <source>
        <strain evidence="1">F60SS</strain>
        <tissue evidence="1">Leaves</tissue>
    </source>
</reference>
<proteinExistence type="predicted"/>
<evidence type="ECO:0000313" key="2">
    <source>
        <dbReference type="Proteomes" id="UP001141552"/>
    </source>
</evidence>
<evidence type="ECO:0008006" key="3">
    <source>
        <dbReference type="Google" id="ProtNLM"/>
    </source>
</evidence>
<dbReference type="PANTHER" id="PTHR45786:SF74">
    <property type="entry name" value="ATP-DEPENDENT DNA HELICASE"/>
    <property type="match status" value="1"/>
</dbReference>
<dbReference type="AlphaFoldDB" id="A0A9Q0GLF4"/>
<name>A0A9Q0GLF4_9ROSI</name>
<dbReference type="Proteomes" id="UP001141552">
    <property type="component" value="Unassembled WGS sequence"/>
</dbReference>
<gene>
    <name evidence="1" type="ORF">Tsubulata_048173</name>
</gene>
<dbReference type="EMBL" id="JAKUCV010000255">
    <property type="protein sequence ID" value="KAJ4850689.1"/>
    <property type="molecule type" value="Genomic_DNA"/>
</dbReference>
<protein>
    <recommendedName>
        <fullName evidence="3">Helitron helicase-like domain-containing protein</fullName>
    </recommendedName>
</protein>
<sequence length="154" mass="17730">MDVVNKLIRMLDETNELVGLFRIARDRLRDNPSASFSLRLVGSRPGDNNQYQQPTIDDIGGLIVGDIGEANSEEDIIIQQHSGALQRITKLHPKYMSLSYPLLFPYGEDRYRPDMKWNASQPGHSRKRSVEEHRCSIKTSMFNHTEYQTIRPND</sequence>
<reference evidence="1" key="2">
    <citation type="journal article" date="2023" name="Plants (Basel)">
        <title>Annotation of the Turnera subulata (Passifloraceae) Draft Genome Reveals the S-Locus Evolved after the Divergence of Turneroideae from Passifloroideae in a Stepwise Manner.</title>
        <authorList>
            <person name="Henning P.M."/>
            <person name="Roalson E.H."/>
            <person name="Mir W."/>
            <person name="McCubbin A.G."/>
            <person name="Shore J.S."/>
        </authorList>
    </citation>
    <scope>NUCLEOTIDE SEQUENCE</scope>
    <source>
        <strain evidence="1">F60SS</strain>
    </source>
</reference>
<dbReference type="PANTHER" id="PTHR45786">
    <property type="entry name" value="DNA BINDING PROTEIN-LIKE"/>
    <property type="match status" value="1"/>
</dbReference>
<dbReference type="OrthoDB" id="10051381at2759"/>
<evidence type="ECO:0000313" key="1">
    <source>
        <dbReference type="EMBL" id="KAJ4850689.1"/>
    </source>
</evidence>
<keyword evidence="2" id="KW-1185">Reference proteome</keyword>
<organism evidence="1 2">
    <name type="scientific">Turnera subulata</name>
    <dbReference type="NCBI Taxonomy" id="218843"/>
    <lineage>
        <taxon>Eukaryota</taxon>
        <taxon>Viridiplantae</taxon>
        <taxon>Streptophyta</taxon>
        <taxon>Embryophyta</taxon>
        <taxon>Tracheophyta</taxon>
        <taxon>Spermatophyta</taxon>
        <taxon>Magnoliopsida</taxon>
        <taxon>eudicotyledons</taxon>
        <taxon>Gunneridae</taxon>
        <taxon>Pentapetalae</taxon>
        <taxon>rosids</taxon>
        <taxon>fabids</taxon>
        <taxon>Malpighiales</taxon>
        <taxon>Passifloraceae</taxon>
        <taxon>Turnera</taxon>
    </lineage>
</organism>
<accession>A0A9Q0GLF4</accession>